<feature type="compositionally biased region" description="Polar residues" evidence="1">
    <location>
        <begin position="18"/>
        <end position="29"/>
    </location>
</feature>
<comment type="caution">
    <text evidence="2">The sequence shown here is derived from an EMBL/GenBank/DDBJ whole genome shotgun (WGS) entry which is preliminary data.</text>
</comment>
<dbReference type="AlphaFoldDB" id="A0A8H7WE18"/>
<dbReference type="SUPFAM" id="SSF52833">
    <property type="entry name" value="Thioredoxin-like"/>
    <property type="match status" value="1"/>
</dbReference>
<evidence type="ECO:0000313" key="3">
    <source>
        <dbReference type="Proteomes" id="UP000664132"/>
    </source>
</evidence>
<organism evidence="2 3">
    <name type="scientific">Cadophora malorum</name>
    <dbReference type="NCBI Taxonomy" id="108018"/>
    <lineage>
        <taxon>Eukaryota</taxon>
        <taxon>Fungi</taxon>
        <taxon>Dikarya</taxon>
        <taxon>Ascomycota</taxon>
        <taxon>Pezizomycotina</taxon>
        <taxon>Leotiomycetes</taxon>
        <taxon>Helotiales</taxon>
        <taxon>Ploettnerulaceae</taxon>
        <taxon>Cadophora</taxon>
    </lineage>
</organism>
<dbReference type="InterPro" id="IPR036249">
    <property type="entry name" value="Thioredoxin-like_sf"/>
</dbReference>
<reference evidence="2" key="1">
    <citation type="submission" date="2021-02" db="EMBL/GenBank/DDBJ databases">
        <title>Genome sequence Cadophora malorum strain M34.</title>
        <authorList>
            <person name="Stefanovic E."/>
            <person name="Vu D."/>
            <person name="Scully C."/>
            <person name="Dijksterhuis J."/>
            <person name="Roader J."/>
            <person name="Houbraken J."/>
        </authorList>
    </citation>
    <scope>NUCLEOTIDE SEQUENCE</scope>
    <source>
        <strain evidence="2">M34</strain>
    </source>
</reference>
<accession>A0A8H7WE18</accession>
<sequence>MKSPSRSSEPFRLGKIPNHNSEIENSTTAPAMASAPISTQTPIEKFDALLSSSEFLFVVSYRGHWCPFCRAYLTTLTSLLPSITSQGGNTVILTSEPATFLPEMRKSTGYEGEAIVDESNELVGYLREKFGWEVAITERKGYEHGMAQPGVLVLKKDGEVLEKWAIVPSLMNIGGAKDRPELPQIWENIQAKLKGEKQVHGAYKKISAIGVFKSAIFG</sequence>
<dbReference type="EMBL" id="JAFJYH010000039">
    <property type="protein sequence ID" value="KAG4423105.1"/>
    <property type="molecule type" value="Genomic_DNA"/>
</dbReference>
<dbReference type="OrthoDB" id="407518at2759"/>
<evidence type="ECO:0008006" key="4">
    <source>
        <dbReference type="Google" id="ProtNLM"/>
    </source>
</evidence>
<proteinExistence type="predicted"/>
<protein>
    <recommendedName>
        <fullName evidence="4">Thioredoxin domain-containing protein</fullName>
    </recommendedName>
</protein>
<gene>
    <name evidence="2" type="ORF">IFR04_003742</name>
</gene>
<feature type="region of interest" description="Disordered" evidence="1">
    <location>
        <begin position="1"/>
        <end position="31"/>
    </location>
</feature>
<name>A0A8H7WE18_9HELO</name>
<dbReference type="Proteomes" id="UP000664132">
    <property type="component" value="Unassembled WGS sequence"/>
</dbReference>
<keyword evidence="3" id="KW-1185">Reference proteome</keyword>
<dbReference type="Gene3D" id="3.40.30.10">
    <property type="entry name" value="Glutaredoxin"/>
    <property type="match status" value="1"/>
</dbReference>
<evidence type="ECO:0000313" key="2">
    <source>
        <dbReference type="EMBL" id="KAG4423105.1"/>
    </source>
</evidence>
<evidence type="ECO:0000256" key="1">
    <source>
        <dbReference type="SAM" id="MobiDB-lite"/>
    </source>
</evidence>